<feature type="domain" description="Aminomethyltransferase C-terminal" evidence="9">
    <location>
        <begin position="284"/>
        <end position="361"/>
    </location>
</feature>
<dbReference type="InterPro" id="IPR006223">
    <property type="entry name" value="GcvT"/>
</dbReference>
<dbReference type="NCBIfam" id="NF001567">
    <property type="entry name" value="PRK00389.1"/>
    <property type="match status" value="1"/>
</dbReference>
<dbReference type="Pfam" id="PF01571">
    <property type="entry name" value="GCV_T"/>
    <property type="match status" value="1"/>
</dbReference>
<dbReference type="InterPro" id="IPR028896">
    <property type="entry name" value="GcvT/YgfZ/DmdA"/>
</dbReference>
<comment type="similarity">
    <text evidence="1">Belongs to the GcvT family.</text>
</comment>
<dbReference type="NCBIfam" id="TIGR00528">
    <property type="entry name" value="gcvT"/>
    <property type="match status" value="1"/>
</dbReference>
<dbReference type="InterPro" id="IPR006222">
    <property type="entry name" value="GCVT_N"/>
</dbReference>
<proteinExistence type="inferred from homology"/>
<feature type="domain" description="GCVT N-terminal" evidence="8">
    <location>
        <begin position="6"/>
        <end position="265"/>
    </location>
</feature>
<dbReference type="GO" id="GO:0004047">
    <property type="term" value="F:aminomethyltransferase activity"/>
    <property type="evidence" value="ECO:0007669"/>
    <property type="project" value="UniProtKB-EC"/>
</dbReference>
<dbReference type="GO" id="GO:0008483">
    <property type="term" value="F:transaminase activity"/>
    <property type="evidence" value="ECO:0007669"/>
    <property type="project" value="UniProtKB-KW"/>
</dbReference>
<dbReference type="InterPro" id="IPR027266">
    <property type="entry name" value="TrmE/GcvT-like"/>
</dbReference>
<evidence type="ECO:0000256" key="2">
    <source>
        <dbReference type="ARBA" id="ARBA00012616"/>
    </source>
</evidence>
<evidence type="ECO:0000313" key="11">
    <source>
        <dbReference type="Proteomes" id="UP000184233"/>
    </source>
</evidence>
<dbReference type="InterPro" id="IPR013977">
    <property type="entry name" value="GcvT_C"/>
</dbReference>
<dbReference type="EC" id="2.1.2.10" evidence="2"/>
<evidence type="ECO:0000256" key="6">
    <source>
        <dbReference type="ARBA" id="ARBA00047665"/>
    </source>
</evidence>
<dbReference type="FunFam" id="3.30.70.1400:FF:000001">
    <property type="entry name" value="Aminomethyltransferase"/>
    <property type="match status" value="1"/>
</dbReference>
<evidence type="ECO:0000256" key="3">
    <source>
        <dbReference type="ARBA" id="ARBA00022576"/>
    </source>
</evidence>
<dbReference type="Gene3D" id="3.30.1360.120">
    <property type="entry name" value="Probable tRNA modification gtpase trme, domain 1"/>
    <property type="match status" value="1"/>
</dbReference>
<dbReference type="STRING" id="1895771.BGO89_05275"/>
<dbReference type="EMBL" id="MKVH01000015">
    <property type="protein sequence ID" value="OJX58726.1"/>
    <property type="molecule type" value="Genomic_DNA"/>
</dbReference>
<comment type="caution">
    <text evidence="10">The sequence shown here is derived from an EMBL/GenBank/DDBJ whole genome shotgun (WGS) entry which is preliminary data.</text>
</comment>
<dbReference type="Gene3D" id="2.40.30.110">
    <property type="entry name" value="Aminomethyltransferase beta-barrel domains"/>
    <property type="match status" value="1"/>
</dbReference>
<dbReference type="Pfam" id="PF08669">
    <property type="entry name" value="GCV_T_C"/>
    <property type="match status" value="1"/>
</dbReference>
<keyword evidence="4" id="KW-0808">Transferase</keyword>
<evidence type="ECO:0000313" key="10">
    <source>
        <dbReference type="EMBL" id="OJX58726.1"/>
    </source>
</evidence>
<accession>A0A1M3L1B0</accession>
<dbReference type="Gene3D" id="4.10.1250.10">
    <property type="entry name" value="Aminomethyltransferase fragment"/>
    <property type="match status" value="1"/>
</dbReference>
<evidence type="ECO:0000256" key="1">
    <source>
        <dbReference type="ARBA" id="ARBA00008609"/>
    </source>
</evidence>
<dbReference type="SUPFAM" id="SSF103025">
    <property type="entry name" value="Folate-binding domain"/>
    <property type="match status" value="1"/>
</dbReference>
<reference evidence="10 11" key="1">
    <citation type="submission" date="2016-09" db="EMBL/GenBank/DDBJ databases">
        <title>Genome-resolved meta-omics ties microbial dynamics to process performance in biotechnology for thiocyanate degradation.</title>
        <authorList>
            <person name="Kantor R.S."/>
            <person name="Huddy R.J."/>
            <person name="Iyer R."/>
            <person name="Thomas B.C."/>
            <person name="Brown C.T."/>
            <person name="Anantharaman K."/>
            <person name="Tringe S."/>
            <person name="Hettich R.L."/>
            <person name="Harrison S.T."/>
            <person name="Banfield J.F."/>
        </authorList>
    </citation>
    <scope>NUCLEOTIDE SEQUENCE [LARGE SCALE GENOMIC DNA]</scope>
    <source>
        <strain evidence="10">59-99</strain>
    </source>
</reference>
<keyword evidence="3" id="KW-0032">Aminotransferase</keyword>
<dbReference type="GO" id="GO:0006546">
    <property type="term" value="P:glycine catabolic process"/>
    <property type="evidence" value="ECO:0007669"/>
    <property type="project" value="InterPro"/>
</dbReference>
<comment type="catalytic activity">
    <reaction evidence="6">
        <text>N(6)-[(R)-S(8)-aminomethyldihydrolipoyl]-L-lysyl-[protein] + (6S)-5,6,7,8-tetrahydrofolate = N(6)-[(R)-dihydrolipoyl]-L-lysyl-[protein] + (6R)-5,10-methylene-5,6,7,8-tetrahydrofolate + NH4(+)</text>
        <dbReference type="Rhea" id="RHEA:16945"/>
        <dbReference type="Rhea" id="RHEA-COMP:10475"/>
        <dbReference type="Rhea" id="RHEA-COMP:10492"/>
        <dbReference type="ChEBI" id="CHEBI:15636"/>
        <dbReference type="ChEBI" id="CHEBI:28938"/>
        <dbReference type="ChEBI" id="CHEBI:57453"/>
        <dbReference type="ChEBI" id="CHEBI:83100"/>
        <dbReference type="ChEBI" id="CHEBI:83143"/>
        <dbReference type="EC" id="2.1.2.10"/>
    </reaction>
</comment>
<evidence type="ECO:0000259" key="8">
    <source>
        <dbReference type="Pfam" id="PF01571"/>
    </source>
</evidence>
<dbReference type="PANTHER" id="PTHR43757:SF2">
    <property type="entry name" value="AMINOMETHYLTRANSFERASE, MITOCHONDRIAL"/>
    <property type="match status" value="1"/>
</dbReference>
<gene>
    <name evidence="10" type="ORF">BGO89_05275</name>
</gene>
<feature type="binding site" evidence="7">
    <location>
        <position position="196"/>
    </location>
    <ligand>
        <name>substrate</name>
    </ligand>
</feature>
<dbReference type="GO" id="GO:0005829">
    <property type="term" value="C:cytosol"/>
    <property type="evidence" value="ECO:0007669"/>
    <property type="project" value="TreeGrafter"/>
</dbReference>
<dbReference type="AlphaFoldDB" id="A0A1M3L1B0"/>
<evidence type="ECO:0000256" key="4">
    <source>
        <dbReference type="ARBA" id="ARBA00022679"/>
    </source>
</evidence>
<organism evidence="10 11">
    <name type="scientific">Candidatus Kapaibacterium thiocyanatum</name>
    <dbReference type="NCBI Taxonomy" id="1895771"/>
    <lineage>
        <taxon>Bacteria</taxon>
        <taxon>Pseudomonadati</taxon>
        <taxon>Candidatus Kapaibacteriota</taxon>
        <taxon>Candidatus Kapaibacteriia</taxon>
        <taxon>Candidatus Kapaibacteriales</taxon>
        <taxon>Candidatus Kapaibacteriaceae</taxon>
        <taxon>Candidatus Kapaibacterium</taxon>
    </lineage>
</organism>
<dbReference type="PIRSF" id="PIRSF006487">
    <property type="entry name" value="GcvT"/>
    <property type="match status" value="1"/>
</dbReference>
<dbReference type="GO" id="GO:0005960">
    <property type="term" value="C:glycine cleavage complex"/>
    <property type="evidence" value="ECO:0007669"/>
    <property type="project" value="InterPro"/>
</dbReference>
<name>A0A1M3L1B0_9BACT</name>
<dbReference type="SUPFAM" id="SSF101790">
    <property type="entry name" value="Aminomethyltransferase beta-barrel domain"/>
    <property type="match status" value="1"/>
</dbReference>
<evidence type="ECO:0000256" key="7">
    <source>
        <dbReference type="PIRSR" id="PIRSR006487-1"/>
    </source>
</evidence>
<dbReference type="InterPro" id="IPR029043">
    <property type="entry name" value="GcvT/YgfZ_C"/>
</dbReference>
<evidence type="ECO:0000259" key="9">
    <source>
        <dbReference type="Pfam" id="PF08669"/>
    </source>
</evidence>
<dbReference type="Proteomes" id="UP000184233">
    <property type="component" value="Unassembled WGS sequence"/>
</dbReference>
<sequence length="362" mass="38873">MKTTVFHPIHVAAGAKMVSFAGFEMPIQYPKGILHEHNVVRTGVGVFDVSHMGEFEVRGADALAMIQKITVNDASKLAPGKAQYSAMCYGDGGIVDDLLVYHRGDHYMLVVNGANVEKDWNWIVENAAEFSDVKLTNESDNVHLLAVQGPKAIATLKKLTDADLENVAYYSFIDGTLAGVPMIISRTGYTGEPGFELYFRGDFTAARSVVDALFTAGEEYGIEWIGLGARDTLRLEKGYCLYGNDIDNTTNPIEAGLGWITKLAKGSFNGSGVITATKEAGPARKLVGFVMKSEKLIPRQNYEIVSNGDVVGKVTSGNVSPGLNTGIGLGYVRVDLAAPGTAIEIKARGTTFPAEVAKIPFL</sequence>
<dbReference type="PANTHER" id="PTHR43757">
    <property type="entry name" value="AMINOMETHYLTRANSFERASE"/>
    <property type="match status" value="1"/>
</dbReference>
<dbReference type="Gene3D" id="3.30.70.1400">
    <property type="entry name" value="Aminomethyltransferase beta-barrel domains"/>
    <property type="match status" value="1"/>
</dbReference>
<evidence type="ECO:0000256" key="5">
    <source>
        <dbReference type="ARBA" id="ARBA00031395"/>
    </source>
</evidence>
<protein>
    <recommendedName>
        <fullName evidence="2">aminomethyltransferase</fullName>
        <ecNumber evidence="2">2.1.2.10</ecNumber>
    </recommendedName>
    <alternativeName>
        <fullName evidence="5">Glycine cleavage system T protein</fullName>
    </alternativeName>
</protein>